<dbReference type="EMBL" id="FOIU01000002">
    <property type="protein sequence ID" value="SEW40265.1"/>
    <property type="molecule type" value="Genomic_DNA"/>
</dbReference>
<name>A0A1I0RHV2_9FLAO</name>
<sequence length="334" mass="37181">MNHLKSGTAFFGQASYKNHKYNGVELQETGIYATDWRGYMPDIGRFAGMDALAEDYADQTPFHFAMNNPANYADPTGLYSVSQGGDRIDLDPSEFGAFFKKYKNGINGPIGSVFNEIQTNTNDYSLTQNLPELTIQGSKLKHAFTGDYFFNSDKNAIFNHLNKHIGVMTTFSEHKLDKVEQWANSDNFALKFSYKTVNDAYTFAQVFDGGLMERPEWESPFGGNYGNLDGTPNYHQEEGFANTLSTIYSTVRSLKVVKEFAVEGLNIASKMNAAQFSRVFKGTAIARATPATRGLLNRNLNKGIGYVNGQVESGMKAPAIVKFFGNMFKSKDKK</sequence>
<keyword evidence="2" id="KW-1185">Reference proteome</keyword>
<protein>
    <submittedName>
        <fullName evidence="1">RHS repeat-associated core domain-containing protein</fullName>
    </submittedName>
</protein>
<proteinExistence type="predicted"/>
<accession>A0A1I0RHV2</accession>
<dbReference type="InterPro" id="IPR022385">
    <property type="entry name" value="Rhs_assc_core"/>
</dbReference>
<dbReference type="Gene3D" id="2.180.10.10">
    <property type="entry name" value="RHS repeat-associated core"/>
    <property type="match status" value="1"/>
</dbReference>
<evidence type="ECO:0000313" key="2">
    <source>
        <dbReference type="Proteomes" id="UP000199469"/>
    </source>
</evidence>
<dbReference type="AlphaFoldDB" id="A0A1I0RHV2"/>
<reference evidence="2" key="1">
    <citation type="submission" date="2016-10" db="EMBL/GenBank/DDBJ databases">
        <authorList>
            <person name="Varghese N."/>
            <person name="Submissions S."/>
        </authorList>
    </citation>
    <scope>NUCLEOTIDE SEQUENCE [LARGE SCALE GENOMIC DNA]</scope>
    <source>
        <strain evidence="2">DSM 17724</strain>
    </source>
</reference>
<dbReference type="NCBIfam" id="TIGR03696">
    <property type="entry name" value="Rhs_assc_core"/>
    <property type="match status" value="1"/>
</dbReference>
<organism evidence="1 2">
    <name type="scientific">Chryseobacterium wanjuense</name>
    <dbReference type="NCBI Taxonomy" id="356305"/>
    <lineage>
        <taxon>Bacteria</taxon>
        <taxon>Pseudomonadati</taxon>
        <taxon>Bacteroidota</taxon>
        <taxon>Flavobacteriia</taxon>
        <taxon>Flavobacteriales</taxon>
        <taxon>Weeksellaceae</taxon>
        <taxon>Chryseobacterium group</taxon>
        <taxon>Chryseobacterium</taxon>
    </lineage>
</organism>
<dbReference type="OrthoDB" id="1254960at2"/>
<evidence type="ECO:0000313" key="1">
    <source>
        <dbReference type="EMBL" id="SEW40265.1"/>
    </source>
</evidence>
<gene>
    <name evidence="1" type="ORF">SAMN05421841_2686</name>
</gene>
<dbReference type="Proteomes" id="UP000199469">
    <property type="component" value="Unassembled WGS sequence"/>
</dbReference>
<dbReference type="STRING" id="356305.SAMN05421841_2686"/>